<keyword evidence="2" id="KW-1185">Reference proteome</keyword>
<keyword evidence="1" id="KW-0808">Transferase</keyword>
<keyword evidence="1" id="KW-0548">Nucleotidyltransferase</keyword>
<gene>
    <name evidence="1" type="ORF">PoB_006839900</name>
</gene>
<proteinExistence type="predicted"/>
<name>A0AAV4DCL7_9GAST</name>
<dbReference type="PANTHER" id="PTHR35617">
    <property type="entry name" value="PHAGE_INTEGRASE DOMAIN-CONTAINING PROTEIN"/>
    <property type="match status" value="1"/>
</dbReference>
<comment type="caution">
    <text evidence="1">The sequence shown here is derived from an EMBL/GenBank/DDBJ whole genome shotgun (WGS) entry which is preliminary data.</text>
</comment>
<protein>
    <submittedName>
        <fullName evidence="1">Reverse transcriptase/ribonuclease h/methyltransferase</fullName>
    </submittedName>
</protein>
<keyword evidence="1" id="KW-0695">RNA-directed DNA polymerase</keyword>
<accession>A0AAV4DCL7</accession>
<evidence type="ECO:0000313" key="1">
    <source>
        <dbReference type="EMBL" id="GFO41894.1"/>
    </source>
</evidence>
<dbReference type="Proteomes" id="UP000735302">
    <property type="component" value="Unassembled WGS sequence"/>
</dbReference>
<organism evidence="1 2">
    <name type="scientific">Plakobranchus ocellatus</name>
    <dbReference type="NCBI Taxonomy" id="259542"/>
    <lineage>
        <taxon>Eukaryota</taxon>
        <taxon>Metazoa</taxon>
        <taxon>Spiralia</taxon>
        <taxon>Lophotrochozoa</taxon>
        <taxon>Mollusca</taxon>
        <taxon>Gastropoda</taxon>
        <taxon>Heterobranchia</taxon>
        <taxon>Euthyneura</taxon>
        <taxon>Panpulmonata</taxon>
        <taxon>Sacoglossa</taxon>
        <taxon>Placobranchoidea</taxon>
        <taxon>Plakobranchidae</taxon>
        <taxon>Plakobranchus</taxon>
    </lineage>
</organism>
<sequence length="149" mass="16593">MGSLGTSQDGSSLPFLRYRIVCFSSSRHPPHPSQETKTPCMQGVGDRLRQQGFSAKATEVMLDSWRPDTKKVYASYITKWQRHAAAIKVDITATVNFLADLYEKGASHSALCIARSTLSSYVDIQDLGKCSCVRRFLKGVYEQQPSLPM</sequence>
<dbReference type="EMBL" id="BLXT01007728">
    <property type="protein sequence ID" value="GFO41894.1"/>
    <property type="molecule type" value="Genomic_DNA"/>
</dbReference>
<dbReference type="AlphaFoldDB" id="A0AAV4DCL7"/>
<dbReference type="GO" id="GO:0003964">
    <property type="term" value="F:RNA-directed DNA polymerase activity"/>
    <property type="evidence" value="ECO:0007669"/>
    <property type="project" value="UniProtKB-KW"/>
</dbReference>
<evidence type="ECO:0000313" key="2">
    <source>
        <dbReference type="Proteomes" id="UP000735302"/>
    </source>
</evidence>
<dbReference type="PANTHER" id="PTHR35617:SF3">
    <property type="entry name" value="CORE-BINDING (CB) DOMAIN-CONTAINING PROTEIN"/>
    <property type="match status" value="1"/>
</dbReference>
<reference evidence="1 2" key="1">
    <citation type="journal article" date="2021" name="Elife">
        <title>Chloroplast acquisition without the gene transfer in kleptoplastic sea slugs, Plakobranchus ocellatus.</title>
        <authorList>
            <person name="Maeda T."/>
            <person name="Takahashi S."/>
            <person name="Yoshida T."/>
            <person name="Shimamura S."/>
            <person name="Takaki Y."/>
            <person name="Nagai Y."/>
            <person name="Toyoda A."/>
            <person name="Suzuki Y."/>
            <person name="Arimoto A."/>
            <person name="Ishii H."/>
            <person name="Satoh N."/>
            <person name="Nishiyama T."/>
            <person name="Hasebe M."/>
            <person name="Maruyama T."/>
            <person name="Minagawa J."/>
            <person name="Obokata J."/>
            <person name="Shigenobu S."/>
        </authorList>
    </citation>
    <scope>NUCLEOTIDE SEQUENCE [LARGE SCALE GENOMIC DNA]</scope>
</reference>